<dbReference type="PANTHER" id="PTHR34300:SF2">
    <property type="entry name" value="QUEUOSINE PRECURSOR TRANSPORTER-RELATED"/>
    <property type="match status" value="1"/>
</dbReference>
<dbReference type="RefSeq" id="WP_195004828.1">
    <property type="nucleotide sequence ID" value="NZ_JADLQN010000008.1"/>
</dbReference>
<accession>A0ABS0DHH7</accession>
<dbReference type="NCBIfam" id="TIGR00697">
    <property type="entry name" value="queuosine precursor transporter"/>
    <property type="match status" value="1"/>
</dbReference>
<keyword evidence="1" id="KW-0813">Transport</keyword>
<dbReference type="EMBL" id="JADLQN010000008">
    <property type="protein sequence ID" value="MBF6357921.1"/>
    <property type="molecule type" value="Genomic_DNA"/>
</dbReference>
<name>A0ABS0DHH7_9NOCA</name>
<organism evidence="2 3">
    <name type="scientific">Nocardia higoensis</name>
    <dbReference type="NCBI Taxonomy" id="228599"/>
    <lineage>
        <taxon>Bacteria</taxon>
        <taxon>Bacillati</taxon>
        <taxon>Actinomycetota</taxon>
        <taxon>Actinomycetes</taxon>
        <taxon>Mycobacteriales</taxon>
        <taxon>Nocardiaceae</taxon>
        <taxon>Nocardia</taxon>
    </lineage>
</organism>
<dbReference type="PANTHER" id="PTHR34300">
    <property type="entry name" value="QUEUOSINE PRECURSOR TRANSPORTER-RELATED"/>
    <property type="match status" value="1"/>
</dbReference>
<keyword evidence="1" id="KW-1003">Cell membrane</keyword>
<protein>
    <recommendedName>
        <fullName evidence="1">Probable queuosine precursor transporter</fullName>
        <shortName evidence="1">Q precursor transporter</shortName>
    </recommendedName>
</protein>
<comment type="caution">
    <text evidence="2">The sequence shown here is derived from an EMBL/GenBank/DDBJ whole genome shotgun (WGS) entry which is preliminary data.</text>
</comment>
<evidence type="ECO:0000313" key="3">
    <source>
        <dbReference type="Proteomes" id="UP000707731"/>
    </source>
</evidence>
<sequence length="260" mass="28140">MVCVSHSEQSVKPEGSGHPAPVHAAYAQVARGYYPQIVALFTATLIISNICATKGVEFFGDRSVTLGPLQILPIVTDGAFFLFPLAYILGDVLSEVYGFRATRRAIYCGFAALVLTVLCFAVVLNLPAAGFYENQEALRSVIAPVPRLVLAGLAGYFVGQLLNSAVLVLIKERTKERHLWARLLGSTVVGEFADTLIFCSIAAGAIGIETTAQFVNFVIVGFLWKTLCEIMVMPITYRVIAVLKKREPSYAPVTADPLHS</sequence>
<gene>
    <name evidence="2" type="ORF">IU449_25830</name>
</gene>
<evidence type="ECO:0000256" key="1">
    <source>
        <dbReference type="HAMAP-Rule" id="MF_02088"/>
    </source>
</evidence>
<dbReference type="InterPro" id="IPR003744">
    <property type="entry name" value="YhhQ"/>
</dbReference>
<dbReference type="Pfam" id="PF02592">
    <property type="entry name" value="Vut_1"/>
    <property type="match status" value="1"/>
</dbReference>
<reference evidence="2 3" key="1">
    <citation type="submission" date="2020-10" db="EMBL/GenBank/DDBJ databases">
        <title>Identification of Nocardia species via Next-generation sequencing and recognition of intraspecies genetic diversity.</title>
        <authorList>
            <person name="Li P."/>
            <person name="Li P."/>
            <person name="Lu B."/>
        </authorList>
    </citation>
    <scope>NUCLEOTIDE SEQUENCE [LARGE SCALE GENOMIC DNA]</scope>
    <source>
        <strain evidence="2 3">BJ06-0143</strain>
    </source>
</reference>
<feature type="transmembrane region" description="Helical" evidence="1">
    <location>
        <begin position="71"/>
        <end position="93"/>
    </location>
</feature>
<feature type="transmembrane region" description="Helical" evidence="1">
    <location>
        <begin position="148"/>
        <end position="170"/>
    </location>
</feature>
<keyword evidence="1" id="KW-0472">Membrane</keyword>
<comment type="subcellular location">
    <subcellularLocation>
        <location evidence="1">Cell membrane</location>
        <topology evidence="1">Multi-pass membrane protein</topology>
    </subcellularLocation>
</comment>
<feature type="transmembrane region" description="Helical" evidence="1">
    <location>
        <begin position="214"/>
        <end position="237"/>
    </location>
</feature>
<keyword evidence="1" id="KW-1133">Transmembrane helix</keyword>
<dbReference type="Proteomes" id="UP000707731">
    <property type="component" value="Unassembled WGS sequence"/>
</dbReference>
<feature type="transmembrane region" description="Helical" evidence="1">
    <location>
        <begin position="182"/>
        <end position="208"/>
    </location>
</feature>
<evidence type="ECO:0000313" key="2">
    <source>
        <dbReference type="EMBL" id="MBF6357921.1"/>
    </source>
</evidence>
<dbReference type="HAMAP" id="MF_02088">
    <property type="entry name" value="Q_prec_transport"/>
    <property type="match status" value="1"/>
</dbReference>
<proteinExistence type="inferred from homology"/>
<feature type="transmembrane region" description="Helical" evidence="1">
    <location>
        <begin position="105"/>
        <end position="128"/>
    </location>
</feature>
<comment type="function">
    <text evidence="1">Involved in the import of queuosine (Q) precursors, required for Q precursor salvage.</text>
</comment>
<comment type="similarity">
    <text evidence="1">Belongs to the vitamin uptake transporter (VUT/ECF) (TC 2.A.88) family. Q precursor transporter subfamily.</text>
</comment>
<keyword evidence="3" id="KW-1185">Reference proteome</keyword>
<keyword evidence="1" id="KW-0812">Transmembrane</keyword>